<evidence type="ECO:0000313" key="4">
    <source>
        <dbReference type="EMBL" id="TMW93550.1"/>
    </source>
</evidence>
<dbReference type="CDD" id="cd03784">
    <property type="entry name" value="GT1_Gtf-like"/>
    <property type="match status" value="1"/>
</dbReference>
<protein>
    <recommendedName>
        <fullName evidence="5">Glycosyltransferase</fullName>
    </recommendedName>
</protein>
<sequence length="481" mass="54725">MRDQYEEASNIIPHVLIFPLPIQGPINSMLQLAELFCLAGLKITFLNTIHNQQRLLRCTDVQSRFEKYDELFQFVTIHDGLPEEHPRSIEQFGDIISSVQTVAEPFIREILLSRHITCVIPDALCYYVVDIGNDMGVQVIPFDTISPSCLWVYLCLPKLIQAQQIPFEDDNLDALVTHIPAMEGLLRRRDLPHFCLLDYKTDPSFLAALTEIERIPQAHGIILNTFEDLDGPFLSNIRSYSPKTYGIGPIHLQLKNKLVGQQITSLLSSNSLWQEDQSSIKWLDAQPVGSVIYVSFGSLIVASKEEILEFWHGLINSKVRFLWVLRPNILKGSEMDYKFMKDIMEGSKENGYIVSWAPQKKILGHQAIGGFLTHSGWNSTVESIVEGKPMICWSHNVDQRVNSRLVEKFWQIGLDMKDNCDRCTIERMIKNLMGTKRDEFKKSIDNLSKLANLSVGEGGSSNNDLEALIKDIKGFTKLKKM</sequence>
<evidence type="ECO:0000256" key="2">
    <source>
        <dbReference type="ARBA" id="ARBA00022676"/>
    </source>
</evidence>
<proteinExistence type="inferred from homology"/>
<reference evidence="4" key="1">
    <citation type="submission" date="2019-05" db="EMBL/GenBank/DDBJ databases">
        <title>The de novo reference genome and transcriptome assemblies of the wild tomato species Solanum chilense.</title>
        <authorList>
            <person name="Stam R."/>
            <person name="Nosenko T."/>
            <person name="Hoerger A.C."/>
            <person name="Stephan W."/>
            <person name="Seidel M.A."/>
            <person name="Kuhn J.M.M."/>
            <person name="Haberer G."/>
            <person name="Tellier A."/>
        </authorList>
    </citation>
    <scope>NUCLEOTIDE SEQUENCE</scope>
    <source>
        <tissue evidence="4">Mature leaves</tissue>
    </source>
</reference>
<dbReference type="AlphaFoldDB" id="A0A6N2BII3"/>
<dbReference type="EMBL" id="RXGB01002923">
    <property type="protein sequence ID" value="TMW93550.1"/>
    <property type="molecule type" value="Genomic_DNA"/>
</dbReference>
<keyword evidence="3" id="KW-0808">Transferase</keyword>
<organism evidence="4">
    <name type="scientific">Solanum chilense</name>
    <name type="common">Tomato</name>
    <name type="synonym">Lycopersicon chilense</name>
    <dbReference type="NCBI Taxonomy" id="4083"/>
    <lineage>
        <taxon>Eukaryota</taxon>
        <taxon>Viridiplantae</taxon>
        <taxon>Streptophyta</taxon>
        <taxon>Embryophyta</taxon>
        <taxon>Tracheophyta</taxon>
        <taxon>Spermatophyta</taxon>
        <taxon>Magnoliopsida</taxon>
        <taxon>eudicotyledons</taxon>
        <taxon>Gunneridae</taxon>
        <taxon>Pentapetalae</taxon>
        <taxon>asterids</taxon>
        <taxon>lamiids</taxon>
        <taxon>Solanales</taxon>
        <taxon>Solanaceae</taxon>
        <taxon>Solanoideae</taxon>
        <taxon>Solaneae</taxon>
        <taxon>Solanum</taxon>
        <taxon>Solanum subgen. Lycopersicon</taxon>
    </lineage>
</organism>
<dbReference type="FunFam" id="3.40.50.2000:FF:000060">
    <property type="entry name" value="Glycosyltransferase"/>
    <property type="match status" value="1"/>
</dbReference>
<dbReference type="GO" id="GO:0016138">
    <property type="term" value="P:glycoside biosynthetic process"/>
    <property type="evidence" value="ECO:0007669"/>
    <property type="project" value="UniProtKB-ARBA"/>
</dbReference>
<keyword evidence="2" id="KW-0328">Glycosyltransferase</keyword>
<comment type="similarity">
    <text evidence="1">Belongs to the UDP-glycosyltransferase family.</text>
</comment>
<dbReference type="InterPro" id="IPR002213">
    <property type="entry name" value="UDP_glucos_trans"/>
</dbReference>
<evidence type="ECO:0000256" key="1">
    <source>
        <dbReference type="ARBA" id="ARBA00009995"/>
    </source>
</evidence>
<dbReference type="GO" id="GO:0080043">
    <property type="term" value="F:quercetin 3-O-glucosyltransferase activity"/>
    <property type="evidence" value="ECO:0007669"/>
    <property type="project" value="TreeGrafter"/>
</dbReference>
<dbReference type="SUPFAM" id="SSF53756">
    <property type="entry name" value="UDP-Glycosyltransferase/glycogen phosphorylase"/>
    <property type="match status" value="1"/>
</dbReference>
<evidence type="ECO:0008006" key="5">
    <source>
        <dbReference type="Google" id="ProtNLM"/>
    </source>
</evidence>
<dbReference type="GO" id="GO:0080044">
    <property type="term" value="F:quercetin 7-O-glucosyltransferase activity"/>
    <property type="evidence" value="ECO:0007669"/>
    <property type="project" value="TreeGrafter"/>
</dbReference>
<name>A0A6N2BII3_SOLCI</name>
<dbReference type="Gene3D" id="3.40.50.2000">
    <property type="entry name" value="Glycogen Phosphorylase B"/>
    <property type="match status" value="2"/>
</dbReference>
<dbReference type="PANTHER" id="PTHR11926">
    <property type="entry name" value="GLUCOSYL/GLUCURONOSYL TRANSFERASES"/>
    <property type="match status" value="1"/>
</dbReference>
<dbReference type="Pfam" id="PF00201">
    <property type="entry name" value="UDPGT"/>
    <property type="match status" value="1"/>
</dbReference>
<accession>A0A6N2BII3</accession>
<comment type="caution">
    <text evidence="4">The sequence shown here is derived from an EMBL/GenBank/DDBJ whole genome shotgun (WGS) entry which is preliminary data.</text>
</comment>
<dbReference type="PANTHER" id="PTHR11926:SF1427">
    <property type="entry name" value="GLYCOSYLTRANSFERASE"/>
    <property type="match status" value="1"/>
</dbReference>
<evidence type="ECO:0000256" key="3">
    <source>
        <dbReference type="ARBA" id="ARBA00022679"/>
    </source>
</evidence>
<gene>
    <name evidence="4" type="ORF">EJD97_011507</name>
</gene>